<dbReference type="PANTHER" id="PTHR30489">
    <property type="entry name" value="LIPOPROTEIN-RELEASING SYSTEM TRANSMEMBRANE PROTEIN LOLE"/>
    <property type="match status" value="1"/>
</dbReference>
<dbReference type="Pfam" id="PF12704">
    <property type="entry name" value="MacB_PCD"/>
    <property type="match status" value="1"/>
</dbReference>
<name>A0A4Q7YRI8_9BACT</name>
<keyword evidence="11" id="KW-0449">Lipoprotein</keyword>
<dbReference type="InterPro" id="IPR003838">
    <property type="entry name" value="ABC3_permease_C"/>
</dbReference>
<feature type="transmembrane region" description="Helical" evidence="8">
    <location>
        <begin position="307"/>
        <end position="333"/>
    </location>
</feature>
<comment type="subcellular location">
    <subcellularLocation>
        <location evidence="1">Cell membrane</location>
        <topology evidence="1">Multi-pass membrane protein</topology>
    </subcellularLocation>
</comment>
<keyword evidence="12" id="KW-1185">Reference proteome</keyword>
<evidence type="ECO:0000256" key="1">
    <source>
        <dbReference type="ARBA" id="ARBA00004651"/>
    </source>
</evidence>
<comment type="caution">
    <text evidence="11">The sequence shown here is derived from an EMBL/GenBank/DDBJ whole genome shotgun (WGS) entry which is preliminary data.</text>
</comment>
<dbReference type="PANTHER" id="PTHR30489:SF0">
    <property type="entry name" value="LIPOPROTEIN-RELEASING SYSTEM TRANSMEMBRANE PROTEIN LOLE"/>
    <property type="match status" value="1"/>
</dbReference>
<evidence type="ECO:0000256" key="7">
    <source>
        <dbReference type="SAM" id="MobiDB-lite"/>
    </source>
</evidence>
<feature type="transmembrane region" description="Helical" evidence="8">
    <location>
        <begin position="20"/>
        <end position="45"/>
    </location>
</feature>
<reference evidence="11 12" key="1">
    <citation type="submission" date="2019-02" db="EMBL/GenBank/DDBJ databases">
        <title>Genomic Encyclopedia of Archaeal and Bacterial Type Strains, Phase II (KMG-II): from individual species to whole genera.</title>
        <authorList>
            <person name="Goeker M."/>
        </authorList>
    </citation>
    <scope>NUCLEOTIDE SEQUENCE [LARGE SCALE GENOMIC DNA]</scope>
    <source>
        <strain evidence="11 12">DSM 18101</strain>
    </source>
</reference>
<evidence type="ECO:0000313" key="11">
    <source>
        <dbReference type="EMBL" id="RZU39459.1"/>
    </source>
</evidence>
<accession>A0A4Q7YRI8</accession>
<dbReference type="RefSeq" id="WP_130417661.1">
    <property type="nucleotide sequence ID" value="NZ_SHKW01000001.1"/>
</dbReference>
<evidence type="ECO:0000256" key="5">
    <source>
        <dbReference type="ARBA" id="ARBA00022989"/>
    </source>
</evidence>
<feature type="domain" description="ABC3 transporter permease C-terminal" evidence="9">
    <location>
        <begin position="311"/>
        <end position="432"/>
    </location>
</feature>
<sequence length="442" mass="47787">MRFELFIAARYLRAKRRQAVVGVITAISVIGVAAGVASLIIALAITNGMRRDMQDRLLGSTAHVDLMRVAADGIREWRPLLDRLRKIPHVTAAAPGLYGQVLISRGARSGGGLIKGVIPADERTVGDLLQKVTEGSAAALEPQDASAAATHLSDERVGAKREHPIPGGADTPERPVAAQAVPPIVIGKDLAETIGAKVGDTVLVTSPQGELTPLGLVPKYQRCQVVGIFSSGFYQYDSSYAFMRLKDTQRLFSEPDLISVISFKVDDLYSADRIARVIEQEAGKGFQTTNWMEQNRELFRALKLEQMVTFIVLALIVCVAALNILIALTMMVMEKTRDIAVLMSFGVTEMQVRRIFLLQGLLISVIGTVLGLILGYGLSWLGGHYRFPLDAAVYSIDHLPFAPRVWDGVIVGAVSLGVSLLATLYPSGSAAKVLPAEALRYE</sequence>
<dbReference type="Pfam" id="PF02687">
    <property type="entry name" value="FtsX"/>
    <property type="match status" value="1"/>
</dbReference>
<evidence type="ECO:0000256" key="6">
    <source>
        <dbReference type="ARBA" id="ARBA00023136"/>
    </source>
</evidence>
<feature type="compositionally biased region" description="Basic and acidic residues" evidence="7">
    <location>
        <begin position="152"/>
        <end position="164"/>
    </location>
</feature>
<evidence type="ECO:0000259" key="9">
    <source>
        <dbReference type="Pfam" id="PF02687"/>
    </source>
</evidence>
<evidence type="ECO:0000256" key="3">
    <source>
        <dbReference type="ARBA" id="ARBA00022475"/>
    </source>
</evidence>
<feature type="transmembrane region" description="Helical" evidence="8">
    <location>
        <begin position="354"/>
        <end position="378"/>
    </location>
</feature>
<organism evidence="11 12">
    <name type="scientific">Edaphobacter modestus</name>
    <dbReference type="NCBI Taxonomy" id="388466"/>
    <lineage>
        <taxon>Bacteria</taxon>
        <taxon>Pseudomonadati</taxon>
        <taxon>Acidobacteriota</taxon>
        <taxon>Terriglobia</taxon>
        <taxon>Terriglobales</taxon>
        <taxon>Acidobacteriaceae</taxon>
        <taxon>Edaphobacter</taxon>
    </lineage>
</organism>
<evidence type="ECO:0000259" key="10">
    <source>
        <dbReference type="Pfam" id="PF12704"/>
    </source>
</evidence>
<dbReference type="OrthoDB" id="9808461at2"/>
<dbReference type="AlphaFoldDB" id="A0A4Q7YRI8"/>
<dbReference type="EMBL" id="SHKW01000001">
    <property type="protein sequence ID" value="RZU39459.1"/>
    <property type="molecule type" value="Genomic_DNA"/>
</dbReference>
<dbReference type="Proteomes" id="UP000292958">
    <property type="component" value="Unassembled WGS sequence"/>
</dbReference>
<feature type="domain" description="MacB-like periplasmic core" evidence="10">
    <location>
        <begin position="25"/>
        <end position="280"/>
    </location>
</feature>
<gene>
    <name evidence="11" type="ORF">BDD14_0844</name>
</gene>
<comment type="similarity">
    <text evidence="2">Belongs to the ABC-4 integral membrane protein family. LolC/E subfamily.</text>
</comment>
<dbReference type="InterPro" id="IPR025857">
    <property type="entry name" value="MacB_PCD"/>
</dbReference>
<protein>
    <submittedName>
        <fullName evidence="11">Lipoprotein-releasing system permease protein</fullName>
    </submittedName>
</protein>
<dbReference type="InterPro" id="IPR051447">
    <property type="entry name" value="Lipoprotein-release_system"/>
</dbReference>
<evidence type="ECO:0000256" key="4">
    <source>
        <dbReference type="ARBA" id="ARBA00022692"/>
    </source>
</evidence>
<evidence type="ECO:0000256" key="2">
    <source>
        <dbReference type="ARBA" id="ARBA00005236"/>
    </source>
</evidence>
<evidence type="ECO:0000313" key="12">
    <source>
        <dbReference type="Proteomes" id="UP000292958"/>
    </source>
</evidence>
<evidence type="ECO:0000256" key="8">
    <source>
        <dbReference type="SAM" id="Phobius"/>
    </source>
</evidence>
<dbReference type="GO" id="GO:0098797">
    <property type="term" value="C:plasma membrane protein complex"/>
    <property type="evidence" value="ECO:0007669"/>
    <property type="project" value="TreeGrafter"/>
</dbReference>
<keyword evidence="6 8" id="KW-0472">Membrane</keyword>
<feature type="region of interest" description="Disordered" evidence="7">
    <location>
        <begin position="140"/>
        <end position="174"/>
    </location>
</feature>
<keyword evidence="4 8" id="KW-0812">Transmembrane</keyword>
<proteinExistence type="inferred from homology"/>
<keyword evidence="5 8" id="KW-1133">Transmembrane helix</keyword>
<keyword evidence="3" id="KW-1003">Cell membrane</keyword>
<dbReference type="GO" id="GO:0044874">
    <property type="term" value="P:lipoprotein localization to outer membrane"/>
    <property type="evidence" value="ECO:0007669"/>
    <property type="project" value="TreeGrafter"/>
</dbReference>
<feature type="transmembrane region" description="Helical" evidence="8">
    <location>
        <begin position="405"/>
        <end position="425"/>
    </location>
</feature>